<dbReference type="GO" id="GO:0004331">
    <property type="term" value="F:fructose-2,6-bisphosphate 2-phosphatase activity"/>
    <property type="evidence" value="ECO:0007669"/>
    <property type="project" value="TreeGrafter"/>
</dbReference>
<name>G8ZPE9_TORDE</name>
<dbReference type="FunCoup" id="G8ZPE9">
    <property type="interactions" value="172"/>
</dbReference>
<evidence type="ECO:0008006" key="11">
    <source>
        <dbReference type="Google" id="ProtNLM"/>
    </source>
</evidence>
<dbReference type="SUPFAM" id="SSF53254">
    <property type="entry name" value="Phosphoglycerate mutase-like"/>
    <property type="match status" value="1"/>
</dbReference>
<comment type="similarity">
    <text evidence="3">Belongs to the phosphoglycerate mutase family. BPG-dependent PGAM subfamily.</text>
</comment>
<dbReference type="SMART" id="SM00855">
    <property type="entry name" value="PGAM"/>
    <property type="match status" value="1"/>
</dbReference>
<dbReference type="HOGENOM" id="CLU_033323_9_2_1"/>
<reference evidence="9 10" key="1">
    <citation type="journal article" date="2011" name="Proc. Natl. Acad. Sci. U.S.A.">
        <title>Evolutionary erosion of yeast sex chromosomes by mating-type switching accidents.</title>
        <authorList>
            <person name="Gordon J.L."/>
            <person name="Armisen D."/>
            <person name="Proux-Wera E."/>
            <person name="Oheigeartaigh S.S."/>
            <person name="Byrne K.P."/>
            <person name="Wolfe K.H."/>
        </authorList>
    </citation>
    <scope>NUCLEOTIDE SEQUENCE [LARGE SCALE GENOMIC DNA]</scope>
    <source>
        <strain evidence="10">ATCC 10662 / CBS 1146 / NBRC 0425 / NCYC 2629 / NRRL Y-866</strain>
    </source>
</reference>
<dbReference type="RefSeq" id="XP_003679704.1">
    <property type="nucleotide sequence ID" value="XM_003679656.1"/>
</dbReference>
<dbReference type="KEGG" id="tdl:TDEL_0B03640"/>
<evidence type="ECO:0000256" key="7">
    <source>
        <dbReference type="PIRSR" id="PIRSR613078-1"/>
    </source>
</evidence>
<dbReference type="InterPro" id="IPR029033">
    <property type="entry name" value="His_PPase_superfam"/>
</dbReference>
<keyword evidence="4" id="KW-0963">Cytoplasm</keyword>
<evidence type="ECO:0000256" key="6">
    <source>
        <dbReference type="ARBA" id="ARBA00023242"/>
    </source>
</evidence>
<sequence>MTRDIPFYSNNEDPDVVRLFVIRHGQTEHNVQKILQGHLDTDLNHVGLEQAEKLGQYLKERHINFDSVASSDLKRCMQTIKAILEQMDQEPPVKYYKELRERCMGVIEGMHIREAESYADKHGKGSFRDFGEKADEFLERLTGGLKSIVENAAESGQVKNMAIVSHGGAIRTLLRWLHYEEHNAHNLIVFNTSVTIIDYIKRTGQFIVRRVGNTQHLGDGEFVVSDLRLR</sequence>
<evidence type="ECO:0000256" key="2">
    <source>
        <dbReference type="ARBA" id="ARBA00004496"/>
    </source>
</evidence>
<dbReference type="Proteomes" id="UP000005627">
    <property type="component" value="Chromosome 2"/>
</dbReference>
<dbReference type="eggNOG" id="KOG0235">
    <property type="taxonomic scope" value="Eukaryota"/>
</dbReference>
<keyword evidence="10" id="KW-1185">Reference proteome</keyword>
<dbReference type="GeneID" id="11504572"/>
<accession>G8ZPE9</accession>
<organism evidence="9 10">
    <name type="scientific">Torulaspora delbrueckii</name>
    <name type="common">Yeast</name>
    <name type="synonym">Candida colliculosa</name>
    <dbReference type="NCBI Taxonomy" id="4950"/>
    <lineage>
        <taxon>Eukaryota</taxon>
        <taxon>Fungi</taxon>
        <taxon>Dikarya</taxon>
        <taxon>Ascomycota</taxon>
        <taxon>Saccharomycotina</taxon>
        <taxon>Saccharomycetes</taxon>
        <taxon>Saccharomycetales</taxon>
        <taxon>Saccharomycetaceae</taxon>
        <taxon>Torulaspora</taxon>
    </lineage>
</organism>
<evidence type="ECO:0000256" key="3">
    <source>
        <dbReference type="ARBA" id="ARBA00006717"/>
    </source>
</evidence>
<dbReference type="Pfam" id="PF00300">
    <property type="entry name" value="His_Phos_1"/>
    <property type="match status" value="1"/>
</dbReference>
<feature type="binding site" evidence="8">
    <location>
        <position position="75"/>
    </location>
    <ligand>
        <name>substrate</name>
    </ligand>
</feature>
<dbReference type="FunFam" id="3.40.50.1240:FF:000051">
    <property type="entry name" value="Phosphoglycerate mutase"/>
    <property type="match status" value="1"/>
</dbReference>
<dbReference type="GO" id="GO:0045820">
    <property type="term" value="P:negative regulation of glycolytic process"/>
    <property type="evidence" value="ECO:0007669"/>
    <property type="project" value="TreeGrafter"/>
</dbReference>
<keyword evidence="6" id="KW-0539">Nucleus</keyword>
<feature type="binding site" evidence="8">
    <location>
        <begin position="23"/>
        <end position="30"/>
    </location>
    <ligand>
        <name>substrate</name>
    </ligand>
</feature>
<protein>
    <recommendedName>
        <fullName evidence="11">Phosphoglycerate mutase-like protein</fullName>
    </recommendedName>
</protein>
<dbReference type="OrthoDB" id="354304at2759"/>
<dbReference type="InterPro" id="IPR051695">
    <property type="entry name" value="Phosphoglycerate_Mutase"/>
</dbReference>
<comment type="subcellular location">
    <subcellularLocation>
        <location evidence="2">Cytoplasm</location>
    </subcellularLocation>
    <subcellularLocation>
        <location evidence="1">Nucleus</location>
    </subcellularLocation>
</comment>
<evidence type="ECO:0000256" key="1">
    <source>
        <dbReference type="ARBA" id="ARBA00004123"/>
    </source>
</evidence>
<dbReference type="STRING" id="1076872.G8ZPE9"/>
<dbReference type="PANTHER" id="PTHR46517">
    <property type="entry name" value="FRUCTOSE-2,6-BISPHOSPHATASE TIGAR"/>
    <property type="match status" value="1"/>
</dbReference>
<evidence type="ECO:0000256" key="5">
    <source>
        <dbReference type="ARBA" id="ARBA00022801"/>
    </source>
</evidence>
<feature type="active site" description="Tele-phosphohistidine intermediate" evidence="7">
    <location>
        <position position="24"/>
    </location>
</feature>
<dbReference type="CDD" id="cd07067">
    <property type="entry name" value="HP_PGM_like"/>
    <property type="match status" value="1"/>
</dbReference>
<evidence type="ECO:0000313" key="9">
    <source>
        <dbReference type="EMBL" id="CCE90493.1"/>
    </source>
</evidence>
<dbReference type="GO" id="GO:0005634">
    <property type="term" value="C:nucleus"/>
    <property type="evidence" value="ECO:0007669"/>
    <property type="project" value="UniProtKB-SubCell"/>
</dbReference>
<evidence type="ECO:0000256" key="4">
    <source>
        <dbReference type="ARBA" id="ARBA00022490"/>
    </source>
</evidence>
<evidence type="ECO:0000313" key="10">
    <source>
        <dbReference type="Proteomes" id="UP000005627"/>
    </source>
</evidence>
<dbReference type="InterPro" id="IPR013078">
    <property type="entry name" value="His_Pase_superF_clade-1"/>
</dbReference>
<feature type="active site" description="Proton donor/acceptor" evidence="7">
    <location>
        <position position="101"/>
    </location>
</feature>
<keyword evidence="5" id="KW-0378">Hydrolase</keyword>
<dbReference type="Gene3D" id="3.40.50.1240">
    <property type="entry name" value="Phosphoglycerate mutase-like"/>
    <property type="match status" value="1"/>
</dbReference>
<gene>
    <name evidence="9" type="primary">TDEL0B03640</name>
    <name evidence="9" type="ORF">TDEL_0B03640</name>
</gene>
<dbReference type="InterPro" id="IPR001345">
    <property type="entry name" value="PG/BPGM_mutase_AS"/>
</dbReference>
<dbReference type="EMBL" id="HE616743">
    <property type="protein sequence ID" value="CCE90493.1"/>
    <property type="molecule type" value="Genomic_DNA"/>
</dbReference>
<dbReference type="PANTHER" id="PTHR46517:SF1">
    <property type="entry name" value="FRUCTOSE-2,6-BISPHOSPHATASE TIGAR"/>
    <property type="match status" value="1"/>
</dbReference>
<dbReference type="PROSITE" id="PS00175">
    <property type="entry name" value="PG_MUTASE"/>
    <property type="match status" value="1"/>
</dbReference>
<proteinExistence type="inferred from homology"/>
<dbReference type="GO" id="GO:0043456">
    <property type="term" value="P:regulation of pentose-phosphate shunt"/>
    <property type="evidence" value="ECO:0007669"/>
    <property type="project" value="TreeGrafter"/>
</dbReference>
<dbReference type="InParanoid" id="G8ZPE9"/>
<dbReference type="GO" id="GO:0005829">
    <property type="term" value="C:cytosol"/>
    <property type="evidence" value="ECO:0007669"/>
    <property type="project" value="TreeGrafter"/>
</dbReference>
<dbReference type="AlphaFoldDB" id="G8ZPE9"/>
<evidence type="ECO:0000256" key="8">
    <source>
        <dbReference type="PIRSR" id="PIRSR613078-2"/>
    </source>
</evidence>